<dbReference type="Gene3D" id="1.10.357.10">
    <property type="entry name" value="Tetracycline Repressor, domain 2"/>
    <property type="match status" value="1"/>
</dbReference>
<organism evidence="5 6">
    <name type="scientific">Gordonia alkanivorans NBRC 16433</name>
    <dbReference type="NCBI Taxonomy" id="1027371"/>
    <lineage>
        <taxon>Bacteria</taxon>
        <taxon>Bacillati</taxon>
        <taxon>Actinomycetota</taxon>
        <taxon>Actinomycetes</taxon>
        <taxon>Mycobacteriales</taxon>
        <taxon>Gordoniaceae</taxon>
        <taxon>Gordonia</taxon>
    </lineage>
</organism>
<feature type="domain" description="HTH tetR-type" evidence="4">
    <location>
        <begin position="12"/>
        <end position="72"/>
    </location>
</feature>
<evidence type="ECO:0000313" key="5">
    <source>
        <dbReference type="EMBL" id="GAA11520.1"/>
    </source>
</evidence>
<dbReference type="SUPFAM" id="SSF46689">
    <property type="entry name" value="Homeodomain-like"/>
    <property type="match status" value="1"/>
</dbReference>
<dbReference type="AlphaFoldDB" id="F9VSD1"/>
<name>F9VSD1_9ACTN</name>
<dbReference type="GO" id="GO:0003677">
    <property type="term" value="F:DNA binding"/>
    <property type="evidence" value="ECO:0007669"/>
    <property type="project" value="UniProtKB-UniRule"/>
</dbReference>
<keyword evidence="1 2" id="KW-0238">DNA-binding</keyword>
<dbReference type="Proteomes" id="UP000003558">
    <property type="component" value="Unassembled WGS sequence"/>
</dbReference>
<dbReference type="PROSITE" id="PS50977">
    <property type="entry name" value="HTH_TETR_2"/>
    <property type="match status" value="1"/>
</dbReference>
<evidence type="ECO:0000313" key="6">
    <source>
        <dbReference type="Proteomes" id="UP000003558"/>
    </source>
</evidence>
<evidence type="ECO:0000256" key="1">
    <source>
        <dbReference type="ARBA" id="ARBA00023125"/>
    </source>
</evidence>
<feature type="DNA-binding region" description="H-T-H motif" evidence="2">
    <location>
        <begin position="35"/>
        <end position="54"/>
    </location>
</feature>
<gene>
    <name evidence="5" type="ORF">GOALK_033_00530</name>
</gene>
<dbReference type="InterPro" id="IPR009057">
    <property type="entry name" value="Homeodomain-like_sf"/>
</dbReference>
<evidence type="ECO:0000259" key="4">
    <source>
        <dbReference type="PROSITE" id="PS50977"/>
    </source>
</evidence>
<evidence type="ECO:0000256" key="3">
    <source>
        <dbReference type="SAM" id="MobiDB-lite"/>
    </source>
</evidence>
<dbReference type="STRING" id="1027371.GOALK_033_00530"/>
<protein>
    <submittedName>
        <fullName evidence="5">Putative TetR family transcriptional regulator</fullName>
    </submittedName>
</protein>
<sequence>MHPSGLREAKKAATRKALARAVLRLSTRDGIDHVTIDAVAAEANVSVRTFHNYFAAKKTPSSTLWTSYWIRSSSGLKPGRPRRASGVRSGPR</sequence>
<feature type="compositionally biased region" description="Basic residues" evidence="3">
    <location>
        <begin position="79"/>
        <end position="92"/>
    </location>
</feature>
<proteinExistence type="predicted"/>
<dbReference type="Pfam" id="PF00440">
    <property type="entry name" value="TetR_N"/>
    <property type="match status" value="1"/>
</dbReference>
<accession>F9VSD1</accession>
<dbReference type="EMBL" id="BACI01000033">
    <property type="protein sequence ID" value="GAA11520.1"/>
    <property type="molecule type" value="Genomic_DNA"/>
</dbReference>
<dbReference type="InterPro" id="IPR001647">
    <property type="entry name" value="HTH_TetR"/>
</dbReference>
<dbReference type="eggNOG" id="COG1309">
    <property type="taxonomic scope" value="Bacteria"/>
</dbReference>
<feature type="region of interest" description="Disordered" evidence="3">
    <location>
        <begin position="73"/>
        <end position="92"/>
    </location>
</feature>
<comment type="caution">
    <text evidence="5">The sequence shown here is derived from an EMBL/GenBank/DDBJ whole genome shotgun (WGS) entry which is preliminary data.</text>
</comment>
<dbReference type="RefSeq" id="WP_006357683.1">
    <property type="nucleotide sequence ID" value="NZ_BACI01000033.1"/>
</dbReference>
<reference evidence="5 6" key="1">
    <citation type="submission" date="2011-05" db="EMBL/GenBank/DDBJ databases">
        <title>Whole genome shotgun sequence of Gordonia alkanivorans NBRC 16433.</title>
        <authorList>
            <person name="Hosoyama A."/>
            <person name="Nakamura S."/>
            <person name="Takarada H."/>
            <person name="Tsuchikane K."/>
            <person name="Yamazaki S."/>
            <person name="Fujita N."/>
        </authorList>
    </citation>
    <scope>NUCLEOTIDE SEQUENCE [LARGE SCALE GENOMIC DNA]</scope>
    <source>
        <strain evidence="5 6">NBRC 16433</strain>
    </source>
</reference>
<evidence type="ECO:0000256" key="2">
    <source>
        <dbReference type="PROSITE-ProRule" id="PRU00335"/>
    </source>
</evidence>